<organism evidence="2 3">
    <name type="scientific">Paenibacillus campinasensis</name>
    <dbReference type="NCBI Taxonomy" id="66347"/>
    <lineage>
        <taxon>Bacteria</taxon>
        <taxon>Bacillati</taxon>
        <taxon>Bacillota</taxon>
        <taxon>Bacilli</taxon>
        <taxon>Bacillales</taxon>
        <taxon>Paenibacillaceae</taxon>
        <taxon>Paenibacillus</taxon>
    </lineage>
</organism>
<feature type="domain" description="HTH cro/C1-type" evidence="1">
    <location>
        <begin position="12"/>
        <end position="66"/>
    </location>
</feature>
<dbReference type="GO" id="GO:0003677">
    <property type="term" value="F:DNA binding"/>
    <property type="evidence" value="ECO:0007669"/>
    <property type="project" value="InterPro"/>
</dbReference>
<dbReference type="SUPFAM" id="SSF47413">
    <property type="entry name" value="lambda repressor-like DNA-binding domains"/>
    <property type="match status" value="1"/>
</dbReference>
<comment type="caution">
    <text evidence="2">The sequence shown here is derived from an EMBL/GenBank/DDBJ whole genome shotgun (WGS) entry which is preliminary data.</text>
</comment>
<dbReference type="InterPro" id="IPR010982">
    <property type="entry name" value="Lambda_DNA-bd_dom_sf"/>
</dbReference>
<dbReference type="AlphaFoldDB" id="A0A268EJC4"/>
<dbReference type="PROSITE" id="PS50943">
    <property type="entry name" value="HTH_CROC1"/>
    <property type="match status" value="1"/>
</dbReference>
<evidence type="ECO:0000313" key="3">
    <source>
        <dbReference type="Proteomes" id="UP000215596"/>
    </source>
</evidence>
<dbReference type="EMBL" id="NPBY01000068">
    <property type="protein sequence ID" value="PAD73230.1"/>
    <property type="molecule type" value="Genomic_DNA"/>
</dbReference>
<reference evidence="2 3" key="1">
    <citation type="submission" date="2017-07" db="EMBL/GenBank/DDBJ databases">
        <title>Isolation and whole genome analysis of endospore-forming bacteria from heroin.</title>
        <authorList>
            <person name="Kalinowski J."/>
            <person name="Ahrens B."/>
            <person name="Al-Dilaimi A."/>
            <person name="Winkler A."/>
            <person name="Wibberg D."/>
            <person name="Schleenbecker U."/>
            <person name="Ruckert C."/>
            <person name="Wolfel R."/>
            <person name="Grass G."/>
        </authorList>
    </citation>
    <scope>NUCLEOTIDE SEQUENCE [LARGE SCALE GENOMIC DNA]</scope>
    <source>
        <strain evidence="2 3">7537-G1</strain>
    </source>
</reference>
<dbReference type="Gene3D" id="1.10.260.40">
    <property type="entry name" value="lambda repressor-like DNA-binding domains"/>
    <property type="match status" value="1"/>
</dbReference>
<gene>
    <name evidence="2" type="ORF">CHH67_20665</name>
</gene>
<accession>A0A268EJC4</accession>
<protein>
    <submittedName>
        <fullName evidence="2">Transcriptional regulator</fullName>
    </submittedName>
</protein>
<proteinExistence type="predicted"/>
<dbReference type="CDD" id="cd00093">
    <property type="entry name" value="HTH_XRE"/>
    <property type="match status" value="1"/>
</dbReference>
<dbReference type="InterPro" id="IPR001387">
    <property type="entry name" value="Cro/C1-type_HTH"/>
</dbReference>
<dbReference type="SMART" id="SM00530">
    <property type="entry name" value="HTH_XRE"/>
    <property type="match status" value="1"/>
</dbReference>
<dbReference type="Proteomes" id="UP000215596">
    <property type="component" value="Unassembled WGS sequence"/>
</dbReference>
<evidence type="ECO:0000259" key="1">
    <source>
        <dbReference type="PROSITE" id="PS50943"/>
    </source>
</evidence>
<dbReference type="OrthoDB" id="2533829at2"/>
<sequence length="460" mass="53264">MALTNISISTELVKYIEQENLSISSFAHRAGINSGTLSRFINGQQRLSVSGLDLITKAMNLEEGYFYTAYVNESSLNWRRLGPFIMRCAELGKLECIAQTVDMMLDVQAYAPQLFDSAEALFHKGNLAAALIIYKKVAEAEKYQHSERLGWCQYRIFICSLNSDQENNLNCTIQFESYVQRLPEAVQLDALEDLTNTLLSLQKWDKAKFYAQEMGRISRLLYTLHHHKNSKSKKKSIPPKKPLFGYILYSDLILGSIAAEKSNYDEALYYVSCYENHSWIVESDAVSEGIKNKFTNWAKGNRYLYQLMSGNFQVIDEYMAYISSFDNEILRALFRIVHAAIVYHWNIDKYLEQYESIIREHYEQGCVVGDYNQQITNDRFARFLAEIGEYYINQGNIHKGTRYILDSLDVSYKINNTANIVKCCSTIEYIRHKIDPLDLLRYSQFMKEVNRNEKKVGKNS</sequence>
<evidence type="ECO:0000313" key="2">
    <source>
        <dbReference type="EMBL" id="PAD73230.1"/>
    </source>
</evidence>
<name>A0A268EJC4_9BACL</name>